<dbReference type="CDD" id="cd08349">
    <property type="entry name" value="BLMA_like"/>
    <property type="match status" value="1"/>
</dbReference>
<dbReference type="GO" id="GO:0046677">
    <property type="term" value="P:response to antibiotic"/>
    <property type="evidence" value="ECO:0007669"/>
    <property type="project" value="UniProtKB-KW"/>
</dbReference>
<dbReference type="InterPro" id="IPR004360">
    <property type="entry name" value="Glyas_Fos-R_dOase_dom"/>
</dbReference>
<evidence type="ECO:0000313" key="5">
    <source>
        <dbReference type="EMBL" id="MBS4182920.1"/>
    </source>
</evidence>
<dbReference type="InterPro" id="IPR029068">
    <property type="entry name" value="Glyas_Bleomycin-R_OHBP_Dase"/>
</dbReference>
<evidence type="ECO:0000259" key="4">
    <source>
        <dbReference type="PROSITE" id="PS51819"/>
    </source>
</evidence>
<dbReference type="SUPFAM" id="SSF54593">
    <property type="entry name" value="Glyoxalase/Bleomycin resistance protein/Dihydroxybiphenyl dioxygenase"/>
    <property type="match status" value="1"/>
</dbReference>
<dbReference type="PROSITE" id="PS51819">
    <property type="entry name" value="VOC"/>
    <property type="match status" value="1"/>
</dbReference>
<evidence type="ECO:0000256" key="2">
    <source>
        <dbReference type="ARBA" id="ARBA00021572"/>
    </source>
</evidence>
<keyword evidence="3" id="KW-0046">Antibiotic resistance</keyword>
<dbReference type="InterPro" id="IPR037523">
    <property type="entry name" value="VOC_core"/>
</dbReference>
<reference evidence="5" key="1">
    <citation type="submission" date="2021-05" db="EMBL/GenBank/DDBJ databases">
        <title>Novel Bacillus species.</title>
        <authorList>
            <person name="Liu G."/>
        </authorList>
    </citation>
    <scope>NUCLEOTIDE SEQUENCE</scope>
    <source>
        <strain evidence="5">FJAT-50051</strain>
    </source>
</reference>
<dbReference type="Pfam" id="PF00903">
    <property type="entry name" value="Glyoxalase"/>
    <property type="match status" value="1"/>
</dbReference>
<sequence length="145" mass="16170">MDQHLEPALVPELLVSDLDRSIAFWCDLCGFRVSYCRPEERFAYLVLGAAHVMLEQVGVGRNWVPGPLEPPLGRGVNFQVTVPDSRSLAAALERAGVPFFMPPETKWYRVGDEEAGVHQFLVQDPDGYLVRFQSSAGRRPIGSRS</sequence>
<comment type="caution">
    <text evidence="5">The sequence shown here is derived from an EMBL/GenBank/DDBJ whole genome shotgun (WGS) entry which is preliminary data.</text>
</comment>
<evidence type="ECO:0000256" key="3">
    <source>
        <dbReference type="ARBA" id="ARBA00023251"/>
    </source>
</evidence>
<evidence type="ECO:0000256" key="1">
    <source>
        <dbReference type="ARBA" id="ARBA00011051"/>
    </source>
</evidence>
<dbReference type="AlphaFoldDB" id="A0A942YAK3"/>
<feature type="domain" description="VOC" evidence="4">
    <location>
        <begin position="6"/>
        <end position="135"/>
    </location>
</feature>
<protein>
    <recommendedName>
        <fullName evidence="2">Bleomycin resistance protein</fullName>
    </recommendedName>
</protein>
<dbReference type="EMBL" id="JAGYPE010000002">
    <property type="protein sequence ID" value="MBS4182920.1"/>
    <property type="molecule type" value="Genomic_DNA"/>
</dbReference>
<gene>
    <name evidence="5" type="ORF">KHB02_16115</name>
</gene>
<name>A0A942YAK3_9BACI</name>
<dbReference type="Gene3D" id="3.10.180.10">
    <property type="entry name" value="2,3-Dihydroxybiphenyl 1,2-Dioxygenase, domain 1"/>
    <property type="match status" value="1"/>
</dbReference>
<organism evidence="5">
    <name type="scientific">Neobacillus citreus</name>
    <dbReference type="NCBI Taxonomy" id="2833578"/>
    <lineage>
        <taxon>Bacteria</taxon>
        <taxon>Bacillati</taxon>
        <taxon>Bacillota</taxon>
        <taxon>Bacilli</taxon>
        <taxon>Bacillales</taxon>
        <taxon>Bacillaceae</taxon>
        <taxon>Neobacillus</taxon>
    </lineage>
</organism>
<dbReference type="InterPro" id="IPR000335">
    <property type="entry name" value="Bleomycin-R"/>
</dbReference>
<comment type="similarity">
    <text evidence="1">Belongs to the bleomycin resistance protein family.</text>
</comment>
<accession>A0A942YAK3</accession>
<proteinExistence type="inferred from homology"/>